<reference evidence="2 3" key="1">
    <citation type="submission" date="2018-06" db="EMBL/GenBank/DDBJ databases">
        <title>Comparative genomics reveals the genomic features of Rhizophagus irregularis, R. cerebriforme, R. diaphanum and Gigaspora rosea, and their symbiotic lifestyle signature.</title>
        <authorList>
            <person name="Morin E."/>
            <person name="San Clemente H."/>
            <person name="Chen E.C.H."/>
            <person name="De La Providencia I."/>
            <person name="Hainaut M."/>
            <person name="Kuo A."/>
            <person name="Kohler A."/>
            <person name="Murat C."/>
            <person name="Tang N."/>
            <person name="Roy S."/>
            <person name="Loubradou J."/>
            <person name="Henrissat B."/>
            <person name="Grigoriev I.V."/>
            <person name="Corradi N."/>
            <person name="Roux C."/>
            <person name="Martin F.M."/>
        </authorList>
    </citation>
    <scope>NUCLEOTIDE SEQUENCE [LARGE SCALE GENOMIC DNA]</scope>
    <source>
        <strain evidence="2 3">DAOM 227022</strain>
    </source>
</reference>
<dbReference type="AlphaFoldDB" id="A0A397SZ48"/>
<accession>A0A397SZ48</accession>
<proteinExistence type="predicted"/>
<gene>
    <name evidence="2" type="ORF">C1645_737159</name>
</gene>
<dbReference type="OrthoDB" id="2411647at2759"/>
<evidence type="ECO:0000313" key="3">
    <source>
        <dbReference type="Proteomes" id="UP000265703"/>
    </source>
</evidence>
<evidence type="ECO:0000313" key="2">
    <source>
        <dbReference type="EMBL" id="RIA91348.1"/>
    </source>
</evidence>
<name>A0A397SZ48_9GLOM</name>
<dbReference type="EMBL" id="QKYT01000154">
    <property type="protein sequence ID" value="RIA91348.1"/>
    <property type="molecule type" value="Genomic_DNA"/>
</dbReference>
<evidence type="ECO:0000256" key="1">
    <source>
        <dbReference type="SAM" id="MobiDB-lite"/>
    </source>
</evidence>
<dbReference type="Proteomes" id="UP000265703">
    <property type="component" value="Unassembled WGS sequence"/>
</dbReference>
<keyword evidence="3" id="KW-1185">Reference proteome</keyword>
<protein>
    <submittedName>
        <fullName evidence="2">Uncharacterized protein</fullName>
    </submittedName>
</protein>
<comment type="caution">
    <text evidence="2">The sequence shown here is derived from an EMBL/GenBank/DDBJ whole genome shotgun (WGS) entry which is preliminary data.</text>
</comment>
<sequence length="190" mass="22119">MNQPHSQAQVSTSENFSQDDTPTVSTSSEASTHSIAASDFHVTSQVGDRMQPPNYQPPQQTFQTIPTPTNLVHPNVFFYRPSNGFCRYYVNCKEISYDTVTYLLNKLKECNIQSNENEFIFYYQQQYDTKFYEVSCEIVSPLLIDNWLNKNFLGIELQQNAEQEKLAFTFGQKENLEHHLKQYLSQYLLN</sequence>
<organism evidence="2 3">
    <name type="scientific">Glomus cerebriforme</name>
    <dbReference type="NCBI Taxonomy" id="658196"/>
    <lineage>
        <taxon>Eukaryota</taxon>
        <taxon>Fungi</taxon>
        <taxon>Fungi incertae sedis</taxon>
        <taxon>Mucoromycota</taxon>
        <taxon>Glomeromycotina</taxon>
        <taxon>Glomeromycetes</taxon>
        <taxon>Glomerales</taxon>
        <taxon>Glomeraceae</taxon>
        <taxon>Glomus</taxon>
    </lineage>
</organism>
<feature type="region of interest" description="Disordered" evidence="1">
    <location>
        <begin position="1"/>
        <end position="33"/>
    </location>
</feature>